<evidence type="ECO:0000313" key="3">
    <source>
        <dbReference type="Proteomes" id="UP001054945"/>
    </source>
</evidence>
<dbReference type="EMBL" id="BPLR01021585">
    <property type="protein sequence ID" value="GIX91476.1"/>
    <property type="molecule type" value="Genomic_DNA"/>
</dbReference>
<reference evidence="2 3" key="1">
    <citation type="submission" date="2021-06" db="EMBL/GenBank/DDBJ databases">
        <title>Caerostris extrusa draft genome.</title>
        <authorList>
            <person name="Kono N."/>
            <person name="Arakawa K."/>
        </authorList>
    </citation>
    <scope>NUCLEOTIDE SEQUENCE [LARGE SCALE GENOMIC DNA]</scope>
</reference>
<evidence type="ECO:0000313" key="2">
    <source>
        <dbReference type="EMBL" id="GIX91476.1"/>
    </source>
</evidence>
<feature type="compositionally biased region" description="Low complexity" evidence="1">
    <location>
        <begin position="53"/>
        <end position="62"/>
    </location>
</feature>
<dbReference type="AlphaFoldDB" id="A0AAV4P5M6"/>
<organism evidence="2 3">
    <name type="scientific">Caerostris extrusa</name>
    <name type="common">Bark spider</name>
    <name type="synonym">Caerostris bankana</name>
    <dbReference type="NCBI Taxonomy" id="172846"/>
    <lineage>
        <taxon>Eukaryota</taxon>
        <taxon>Metazoa</taxon>
        <taxon>Ecdysozoa</taxon>
        <taxon>Arthropoda</taxon>
        <taxon>Chelicerata</taxon>
        <taxon>Arachnida</taxon>
        <taxon>Araneae</taxon>
        <taxon>Araneomorphae</taxon>
        <taxon>Entelegynae</taxon>
        <taxon>Araneoidea</taxon>
        <taxon>Araneidae</taxon>
        <taxon>Caerostris</taxon>
    </lineage>
</organism>
<feature type="compositionally biased region" description="Low complexity" evidence="1">
    <location>
        <begin position="8"/>
        <end position="17"/>
    </location>
</feature>
<protein>
    <submittedName>
        <fullName evidence="2">Uncharacterized protein</fullName>
    </submittedName>
</protein>
<proteinExistence type="predicted"/>
<feature type="compositionally biased region" description="Basic and acidic residues" evidence="1">
    <location>
        <begin position="18"/>
        <end position="46"/>
    </location>
</feature>
<feature type="region of interest" description="Disordered" evidence="1">
    <location>
        <begin position="1"/>
        <end position="75"/>
    </location>
</feature>
<comment type="caution">
    <text evidence="2">The sequence shown here is derived from an EMBL/GenBank/DDBJ whole genome shotgun (WGS) entry which is preliminary data.</text>
</comment>
<accession>A0AAV4P5M6</accession>
<name>A0AAV4P5M6_CAEEX</name>
<dbReference type="Proteomes" id="UP001054945">
    <property type="component" value="Unassembled WGS sequence"/>
</dbReference>
<gene>
    <name evidence="2" type="ORF">CEXT_797141</name>
</gene>
<sequence>MQVVFGSKKLTPKNTKPLLKEEPPSSKEQRKSHGEEQQSKASHLKEQVVFGSKKLTPKNTKPLLKRRAPSPKRAEKIAWKEAAVEKGVKNNVLKPSASKQKQMPPGIVIRAFWLGNRWPP</sequence>
<evidence type="ECO:0000256" key="1">
    <source>
        <dbReference type="SAM" id="MobiDB-lite"/>
    </source>
</evidence>
<keyword evidence="3" id="KW-1185">Reference proteome</keyword>